<dbReference type="Pfam" id="PF26136">
    <property type="entry name" value="SCO6045_C"/>
    <property type="match status" value="1"/>
</dbReference>
<reference evidence="2 3" key="1">
    <citation type="submission" date="2020-05" db="EMBL/GenBank/DDBJ databases">
        <title>Nakamurella sp. DB0629 isolated from air conditioner.</title>
        <authorList>
            <person name="Kim D.H."/>
            <person name="Kim D.-U."/>
        </authorList>
    </citation>
    <scope>NUCLEOTIDE SEQUENCE [LARGE SCALE GENOMIC DNA]</scope>
    <source>
        <strain evidence="2 3">DB0629</strain>
    </source>
</reference>
<organism evidence="2 3">
    <name type="scientific">Nakamurella aerolata</name>
    <dbReference type="NCBI Taxonomy" id="1656892"/>
    <lineage>
        <taxon>Bacteria</taxon>
        <taxon>Bacillati</taxon>
        <taxon>Actinomycetota</taxon>
        <taxon>Actinomycetes</taxon>
        <taxon>Nakamurellales</taxon>
        <taxon>Nakamurellaceae</taxon>
        <taxon>Nakamurella</taxon>
    </lineage>
</organism>
<accession>A0A849ADC8</accession>
<sequence length="153" mass="16866">MTTQELPDQRAQLRDREHAVLTDLLAGRIPAGFDPAGSAMTTTVLIAKRWAAVRSLAPELVHLADARQRFGRYAVHRQTDCAHTDLTSFVDWLAADADRSATQWLRLHAVHDGRRRYALAMVNGRRVLAVGIGGTVWHLALVPPATTTKGARQ</sequence>
<gene>
    <name evidence="2" type="ORF">HKD39_16050</name>
</gene>
<dbReference type="EMBL" id="JABEND010000011">
    <property type="protein sequence ID" value="NNG37188.1"/>
    <property type="molecule type" value="Genomic_DNA"/>
</dbReference>
<protein>
    <recommendedName>
        <fullName evidence="1">SCO6045-like C-terminal domain-containing protein</fullName>
    </recommendedName>
</protein>
<dbReference type="AlphaFoldDB" id="A0A849ADC8"/>
<evidence type="ECO:0000313" key="3">
    <source>
        <dbReference type="Proteomes" id="UP000562984"/>
    </source>
</evidence>
<dbReference type="Proteomes" id="UP000562984">
    <property type="component" value="Unassembled WGS sequence"/>
</dbReference>
<feature type="domain" description="SCO6045-like C-terminal" evidence="1">
    <location>
        <begin position="15"/>
        <end position="94"/>
    </location>
</feature>
<comment type="caution">
    <text evidence="2">The sequence shown here is derived from an EMBL/GenBank/DDBJ whole genome shotgun (WGS) entry which is preliminary data.</text>
</comment>
<name>A0A849ADC8_9ACTN</name>
<keyword evidence="3" id="KW-1185">Reference proteome</keyword>
<proteinExistence type="predicted"/>
<evidence type="ECO:0000259" key="1">
    <source>
        <dbReference type="Pfam" id="PF26136"/>
    </source>
</evidence>
<dbReference type="RefSeq" id="WP_171200893.1">
    <property type="nucleotide sequence ID" value="NZ_JABEND010000011.1"/>
</dbReference>
<dbReference type="InterPro" id="IPR058711">
    <property type="entry name" value="SCO6045-like_C"/>
</dbReference>
<evidence type="ECO:0000313" key="2">
    <source>
        <dbReference type="EMBL" id="NNG37188.1"/>
    </source>
</evidence>